<sequence>MDVPFCAAERYIGYSVARVRANLSGTGSGVKAITKTTSTDPKAKTTRRKTSTPDAALAEAAKVPGTPRKKAAAAGPKKTTVKREPVQPDVLTKMLSIITASLEEDKAEDIVVLDLVGRANFADRMVVATGLADRQIAAMAHHIEKKLGEDGFNRVLVEGANGSDWVLLDAGDVVVHLFKPESRELYALEKMWGSDLDSSESEVTVGKDEEQG</sequence>
<feature type="region of interest" description="Disordered" evidence="3">
    <location>
        <begin position="34"/>
        <end position="83"/>
    </location>
</feature>
<dbReference type="AlphaFoldDB" id="A0A1B6VGE7"/>
<evidence type="ECO:0000256" key="1">
    <source>
        <dbReference type="ARBA" id="ARBA00010574"/>
    </source>
</evidence>
<comment type="subunit">
    <text evidence="2">Interacts with ribosomal protein uL14 (rplN).</text>
</comment>
<dbReference type="InterPro" id="IPR043519">
    <property type="entry name" value="NT_sf"/>
</dbReference>
<dbReference type="InterPro" id="IPR004394">
    <property type="entry name" value="Iojap/RsfS/C7orf30"/>
</dbReference>
<dbReference type="SUPFAM" id="SSF81301">
    <property type="entry name" value="Nucleotidyltransferase"/>
    <property type="match status" value="1"/>
</dbReference>
<accession>A0A1B6VGE7</accession>
<dbReference type="GO" id="GO:0005737">
    <property type="term" value="C:cytoplasm"/>
    <property type="evidence" value="ECO:0007669"/>
    <property type="project" value="UniProtKB-SubCell"/>
</dbReference>
<keyword evidence="2" id="KW-0810">Translation regulation</keyword>
<dbReference type="Proteomes" id="UP000077786">
    <property type="component" value="Unassembled WGS sequence"/>
</dbReference>
<dbReference type="PANTHER" id="PTHR21043:SF0">
    <property type="entry name" value="MITOCHONDRIAL ASSEMBLY OF RIBOSOMAL LARGE SUBUNIT PROTEIN 1"/>
    <property type="match status" value="1"/>
</dbReference>
<dbReference type="EMBL" id="LUTU01000018">
    <property type="protein sequence ID" value="OAJ66284.1"/>
    <property type="molecule type" value="Genomic_DNA"/>
</dbReference>
<protein>
    <recommendedName>
        <fullName evidence="2">Ribosomal silencing factor RsfS</fullName>
    </recommendedName>
</protein>
<evidence type="ECO:0000313" key="5">
    <source>
        <dbReference type="Proteomes" id="UP000077786"/>
    </source>
</evidence>
<dbReference type="GO" id="GO:0043023">
    <property type="term" value="F:ribosomal large subunit binding"/>
    <property type="evidence" value="ECO:0007669"/>
    <property type="project" value="TreeGrafter"/>
</dbReference>
<comment type="function">
    <text evidence="2">Functions as a ribosomal silencing factor. Interacts with ribosomal protein uL14 (rplN), blocking formation of intersubunit bridge B8. Prevents association of the 30S and 50S ribosomal subunits and the formation of functional ribosomes, thus repressing translation.</text>
</comment>
<proteinExistence type="inferred from homology"/>
<dbReference type="GO" id="GO:0090071">
    <property type="term" value="P:negative regulation of ribosome biogenesis"/>
    <property type="evidence" value="ECO:0007669"/>
    <property type="project" value="UniProtKB-UniRule"/>
</dbReference>
<evidence type="ECO:0000256" key="2">
    <source>
        <dbReference type="HAMAP-Rule" id="MF_01477"/>
    </source>
</evidence>
<dbReference type="PANTHER" id="PTHR21043">
    <property type="entry name" value="IOJAP SUPERFAMILY ORTHOLOG"/>
    <property type="match status" value="1"/>
</dbReference>
<comment type="caution">
    <text evidence="4">The sequence shown here is derived from an EMBL/GenBank/DDBJ whole genome shotgun (WGS) entry which is preliminary data.</text>
</comment>
<evidence type="ECO:0000256" key="3">
    <source>
        <dbReference type="SAM" id="MobiDB-lite"/>
    </source>
</evidence>
<comment type="similarity">
    <text evidence="1 2">Belongs to the Iojap/RsfS family.</text>
</comment>
<dbReference type="Pfam" id="PF02410">
    <property type="entry name" value="RsfS"/>
    <property type="match status" value="1"/>
</dbReference>
<reference evidence="4 5" key="1">
    <citation type="submission" date="2016-03" db="EMBL/GenBank/DDBJ databases">
        <title>Draft genome sequence of Gluconobacter cerinus strain CECT 9110.</title>
        <authorList>
            <person name="Sainz F."/>
            <person name="Mas A."/>
            <person name="Torija M.J."/>
        </authorList>
    </citation>
    <scope>NUCLEOTIDE SEQUENCE [LARGE SCALE GENOMIC DNA]</scope>
    <source>
        <strain evidence="4 5">CECT 9110</strain>
    </source>
</reference>
<gene>
    <name evidence="2" type="primary">rsfS</name>
    <name evidence="4" type="ORF">A0123_03138</name>
</gene>
<dbReference type="HAMAP" id="MF_01477">
    <property type="entry name" value="Iojap_RsfS"/>
    <property type="match status" value="1"/>
</dbReference>
<dbReference type="PATRIC" id="fig|38307.3.peg.3279"/>
<dbReference type="GO" id="GO:0042256">
    <property type="term" value="P:cytosolic ribosome assembly"/>
    <property type="evidence" value="ECO:0007669"/>
    <property type="project" value="UniProtKB-UniRule"/>
</dbReference>
<organism evidence="4 5">
    <name type="scientific">Gluconobacter cerinus</name>
    <dbReference type="NCBI Taxonomy" id="38307"/>
    <lineage>
        <taxon>Bacteria</taxon>
        <taxon>Pseudomonadati</taxon>
        <taxon>Pseudomonadota</taxon>
        <taxon>Alphaproteobacteria</taxon>
        <taxon>Acetobacterales</taxon>
        <taxon>Acetobacteraceae</taxon>
        <taxon>Gluconobacter</taxon>
    </lineage>
</organism>
<evidence type="ECO:0000313" key="4">
    <source>
        <dbReference type="EMBL" id="OAJ66284.1"/>
    </source>
</evidence>
<dbReference type="NCBIfam" id="TIGR00090">
    <property type="entry name" value="rsfS_iojap_ybeB"/>
    <property type="match status" value="1"/>
</dbReference>
<keyword evidence="2" id="KW-0678">Repressor</keyword>
<comment type="subcellular location">
    <subcellularLocation>
        <location evidence="2">Cytoplasm</location>
    </subcellularLocation>
</comment>
<keyword evidence="2" id="KW-0963">Cytoplasm</keyword>
<name>A0A1B6VGE7_9PROT</name>
<dbReference type="GO" id="GO:0017148">
    <property type="term" value="P:negative regulation of translation"/>
    <property type="evidence" value="ECO:0007669"/>
    <property type="project" value="UniProtKB-UniRule"/>
</dbReference>
<dbReference type="Gene3D" id="3.30.460.10">
    <property type="entry name" value="Beta Polymerase, domain 2"/>
    <property type="match status" value="1"/>
</dbReference>